<dbReference type="AlphaFoldDB" id="A0A8T3ABZ6"/>
<accession>A0A8T3ABZ6</accession>
<comment type="caution">
    <text evidence="23">Lacks conserved residue(s) required for the propagation of feature annotation.</text>
</comment>
<keyword evidence="14 19" id="KW-0186">Copper</keyword>
<dbReference type="GO" id="GO:0004674">
    <property type="term" value="F:protein serine/threonine kinase activity"/>
    <property type="evidence" value="ECO:0007669"/>
    <property type="project" value="UniProtKB-ARBA"/>
</dbReference>
<evidence type="ECO:0000256" key="10">
    <source>
        <dbReference type="ARBA" id="ARBA00022777"/>
    </source>
</evidence>
<dbReference type="GO" id="GO:0046872">
    <property type="term" value="F:metal ion binding"/>
    <property type="evidence" value="ECO:0007669"/>
    <property type="project" value="UniProtKB-UniRule"/>
</dbReference>
<feature type="cross-link" description="Glycyl lysine isopeptide (Lys-Gly) (interchain with G-Cter in ubiquitin)" evidence="22">
    <location>
        <position position="737"/>
    </location>
</feature>
<dbReference type="CDD" id="cd19933">
    <property type="entry name" value="REC_ETR-like"/>
    <property type="match status" value="1"/>
</dbReference>
<evidence type="ECO:0000313" key="29">
    <source>
        <dbReference type="Proteomes" id="UP000829196"/>
    </source>
</evidence>
<comment type="function">
    <text evidence="19">May act early in the ethylene signal transduction pathway, possibly as an ethylene receptor, or as a regulator of the pathway.</text>
</comment>
<dbReference type="CDD" id="cd00082">
    <property type="entry name" value="HisKA"/>
    <property type="match status" value="1"/>
</dbReference>
<sequence length="758" mass="85621">MLRTLCHGLLFFSLMLSASSIEVGYPRCNCYIDSYFSAEGILQCQKVSDFLIAAAYFSIPLELLYFATCSDLFPFKWIVFQFGAFIVLCGLTHLLNVFTYEPHSFLLMLSLTISKLFTALVSFATAITLLTLFPQLLRLKVRENFLRIKARELDREVGMMKRKEEASWHVRMLTQEIRKSLDRHTILYTTLVELSKTLGLQNCAVWMPDEAKKVMNLTHELRQRHSMELVFEHSIPITNQDVVEVKESKGVTILRPDSLLALASSGGDPEPGPIAAIRMPMLKVSNFKGGTPELVKASYAILVLVLPRDNSRIWSFHEKDIIEVIADQVAVALSHAAVLEESQLMRDKLAEQNRALLHEKQNAFMASEARNSFQRVMSQGIRRPVHYILGLLSMMQQEELSPEQRLIINTITKTSGVVSNLVTDAMKISNINNERLTLERRLFYLHSLIKEAAIAARCLCTRRGFGFGFQVDNAVPDIVVGDEKRIFHVILHAIDRLLSGYSEGFVSFQVHPYNVPQDGEQQWISWKTNFPGVFVKFEIGIRTPESSDSSLSHERIWKLEAEGYDMGLGFNMCKKLVQMMHGDILVVPNSQGFPKTIELVLHFQLQQPPTPSSELEGLLAHNHTPSTPNFKGLRVLLADDDGLCRSVTRKLLEKLGCEVATVSSGIQCLSSFSASTAPYQLVIVELQMPQIDGFEVAKRIRKLRSRSRPAIVALTSSAEELLWQQCLHSGMNGLIRKPVMLQALGDELYRVLHKLRTE</sequence>
<dbReference type="Pfam" id="PF00512">
    <property type="entry name" value="HisKA"/>
    <property type="match status" value="1"/>
</dbReference>
<dbReference type="Gene3D" id="3.30.450.40">
    <property type="match status" value="1"/>
</dbReference>
<evidence type="ECO:0000256" key="6">
    <source>
        <dbReference type="ARBA" id="ARBA00022692"/>
    </source>
</evidence>
<dbReference type="InterPro" id="IPR003661">
    <property type="entry name" value="HisK_dim/P_dom"/>
</dbReference>
<dbReference type="Proteomes" id="UP000829196">
    <property type="component" value="Unassembled WGS sequence"/>
</dbReference>
<feature type="signal peptide" evidence="25">
    <location>
        <begin position="1"/>
        <end position="20"/>
    </location>
</feature>
<dbReference type="InterPro" id="IPR058544">
    <property type="entry name" value="ETR1_N"/>
</dbReference>
<dbReference type="SUPFAM" id="SSF47384">
    <property type="entry name" value="Homodimeric domain of signal transducing histidine kinase"/>
    <property type="match status" value="1"/>
</dbReference>
<keyword evidence="8 19" id="KW-0547">Nucleotide-binding</keyword>
<feature type="chain" id="PRO_5035867303" description="Ethylene receptor" evidence="25">
    <location>
        <begin position="21"/>
        <end position="758"/>
    </location>
</feature>
<feature type="domain" description="Response regulatory" evidence="27">
    <location>
        <begin position="634"/>
        <end position="752"/>
    </location>
</feature>
<evidence type="ECO:0000256" key="14">
    <source>
        <dbReference type="ARBA" id="ARBA00023008"/>
    </source>
</evidence>
<keyword evidence="16 19" id="KW-0472">Membrane</keyword>
<keyword evidence="12 19" id="KW-0067">ATP-binding</keyword>
<evidence type="ECO:0000256" key="25">
    <source>
        <dbReference type="SAM" id="SignalP"/>
    </source>
</evidence>
<dbReference type="SUPFAM" id="SSF55874">
    <property type="entry name" value="ATPase domain of HSP90 chaperone/DNA topoisomerase II/histidine kinase"/>
    <property type="match status" value="1"/>
</dbReference>
<keyword evidence="13 24" id="KW-1133">Transmembrane helix</keyword>
<feature type="transmembrane region" description="Helical" evidence="24">
    <location>
        <begin position="50"/>
        <end position="67"/>
    </location>
</feature>
<evidence type="ECO:0000256" key="1">
    <source>
        <dbReference type="ARBA" id="ARBA00000085"/>
    </source>
</evidence>
<evidence type="ECO:0000256" key="23">
    <source>
        <dbReference type="PROSITE-ProRule" id="PRU00169"/>
    </source>
</evidence>
<dbReference type="PROSITE" id="PS50110">
    <property type="entry name" value="RESPONSE_REGULATORY"/>
    <property type="match status" value="1"/>
</dbReference>
<dbReference type="InterPro" id="IPR011006">
    <property type="entry name" value="CheY-like_superfamily"/>
</dbReference>
<dbReference type="Gene3D" id="3.30.565.10">
    <property type="entry name" value="Histidine kinase-like ATPase, C-terminal domain"/>
    <property type="match status" value="1"/>
</dbReference>
<evidence type="ECO:0000313" key="28">
    <source>
        <dbReference type="EMBL" id="KAI0493561.1"/>
    </source>
</evidence>
<dbReference type="PROSITE" id="PS50109">
    <property type="entry name" value="HIS_KIN"/>
    <property type="match status" value="1"/>
</dbReference>
<dbReference type="GO" id="GO:0005789">
    <property type="term" value="C:endoplasmic reticulum membrane"/>
    <property type="evidence" value="ECO:0007669"/>
    <property type="project" value="UniProtKB-SubCell"/>
</dbReference>
<keyword evidence="29" id="KW-1185">Reference proteome</keyword>
<comment type="subcellular location">
    <subcellularLocation>
        <location evidence="2">Endoplasmic reticulum membrane</location>
        <topology evidence="2">Multi-pass membrane protein</topology>
    </subcellularLocation>
</comment>
<dbReference type="InterPro" id="IPR036890">
    <property type="entry name" value="HATPase_C_sf"/>
</dbReference>
<proteinExistence type="inferred from homology"/>
<dbReference type="InterPro" id="IPR003018">
    <property type="entry name" value="GAF"/>
</dbReference>
<keyword evidence="6 24" id="KW-0812">Transmembrane</keyword>
<evidence type="ECO:0000256" key="16">
    <source>
        <dbReference type="ARBA" id="ARBA00023136"/>
    </source>
</evidence>
<feature type="binding site" evidence="20">
    <location>
        <position position="89"/>
    </location>
    <ligand>
        <name>Cu cation</name>
        <dbReference type="ChEBI" id="CHEBI:23378"/>
    </ligand>
</feature>
<dbReference type="InterPro" id="IPR036097">
    <property type="entry name" value="HisK_dim/P_sf"/>
</dbReference>
<dbReference type="InterPro" id="IPR005467">
    <property type="entry name" value="His_kinase_dom"/>
</dbReference>
<evidence type="ECO:0000256" key="15">
    <source>
        <dbReference type="ARBA" id="ARBA00023012"/>
    </source>
</evidence>
<dbReference type="InterPro" id="IPR001789">
    <property type="entry name" value="Sig_transdc_resp-reg_receiver"/>
</dbReference>
<evidence type="ECO:0000256" key="24">
    <source>
        <dbReference type="SAM" id="Phobius"/>
    </source>
</evidence>
<keyword evidence="9 19" id="KW-0936">Ethylene signaling pathway</keyword>
<reference evidence="28" key="1">
    <citation type="journal article" date="2022" name="Front. Genet.">
        <title>Chromosome-Scale Assembly of the Dendrobium nobile Genome Provides Insights Into the Molecular Mechanism of the Biosynthesis of the Medicinal Active Ingredient of Dendrobium.</title>
        <authorList>
            <person name="Xu Q."/>
            <person name="Niu S.-C."/>
            <person name="Li K.-L."/>
            <person name="Zheng P.-J."/>
            <person name="Zhang X.-J."/>
            <person name="Jia Y."/>
            <person name="Liu Y."/>
            <person name="Niu Y.-X."/>
            <person name="Yu L.-H."/>
            <person name="Chen D.-F."/>
            <person name="Zhang G.-Q."/>
        </authorList>
    </citation>
    <scope>NUCLEOTIDE SEQUENCE</scope>
    <source>
        <tissue evidence="28">Leaf</tissue>
    </source>
</reference>
<evidence type="ECO:0000256" key="5">
    <source>
        <dbReference type="ARBA" id="ARBA00022679"/>
    </source>
</evidence>
<dbReference type="SMR" id="A0A8T3ABZ6"/>
<feature type="transmembrane region" description="Helical" evidence="24">
    <location>
        <begin position="105"/>
        <end position="133"/>
    </location>
</feature>
<comment type="caution">
    <text evidence="28">The sequence shown here is derived from an EMBL/GenBank/DDBJ whole genome shotgun (WGS) entry which is preliminary data.</text>
</comment>
<dbReference type="OrthoDB" id="60033at2759"/>
<comment type="cofactor">
    <cofactor evidence="20">
        <name>Cu cation</name>
        <dbReference type="ChEBI" id="CHEBI:23378"/>
    </cofactor>
    <text evidence="20">Binds 1 copper ion per dimer.</text>
</comment>
<keyword evidence="11 19" id="KW-0256">Endoplasmic reticulum</keyword>
<evidence type="ECO:0000256" key="17">
    <source>
        <dbReference type="ARBA" id="ARBA00023157"/>
    </source>
</evidence>
<dbReference type="GO" id="GO:0051740">
    <property type="term" value="F:ethylene binding"/>
    <property type="evidence" value="ECO:0007669"/>
    <property type="project" value="UniProtKB-UniRule"/>
</dbReference>
<evidence type="ECO:0000256" key="12">
    <source>
        <dbReference type="ARBA" id="ARBA00022840"/>
    </source>
</evidence>
<evidence type="ECO:0000256" key="4">
    <source>
        <dbReference type="ARBA" id="ARBA00022553"/>
    </source>
</evidence>
<dbReference type="FunFam" id="3.40.50.2300:FF:000240">
    <property type="entry name" value="Ethylene receptor"/>
    <property type="match status" value="1"/>
</dbReference>
<dbReference type="SUPFAM" id="SSF52172">
    <property type="entry name" value="CheY-like"/>
    <property type="match status" value="1"/>
</dbReference>
<dbReference type="PANTHER" id="PTHR24423:SF633">
    <property type="entry name" value="ETHYLENE RECEPTOR 2"/>
    <property type="match status" value="1"/>
</dbReference>
<dbReference type="Gene3D" id="3.40.50.2300">
    <property type="match status" value="1"/>
</dbReference>
<dbReference type="SMART" id="SM00388">
    <property type="entry name" value="HisKA"/>
    <property type="match status" value="1"/>
</dbReference>
<comment type="catalytic activity">
    <reaction evidence="1">
        <text>ATP + protein L-histidine = ADP + protein N-phospho-L-histidine.</text>
        <dbReference type="EC" id="2.7.13.3"/>
    </reaction>
</comment>
<protein>
    <recommendedName>
        <fullName evidence="19">Ethylene receptor</fullName>
    </recommendedName>
</protein>
<keyword evidence="7 19" id="KW-0479">Metal-binding</keyword>
<feature type="domain" description="Histidine kinase" evidence="26">
    <location>
        <begin position="376"/>
        <end position="603"/>
    </location>
</feature>
<keyword evidence="10 19" id="KW-0418">Kinase</keyword>
<dbReference type="PIRSF" id="PIRSF026389">
    <property type="entry name" value="Ethyln_sen_HK"/>
    <property type="match status" value="1"/>
</dbReference>
<dbReference type="GO" id="GO:0000155">
    <property type="term" value="F:phosphorelay sensor kinase activity"/>
    <property type="evidence" value="ECO:0007669"/>
    <property type="project" value="InterPro"/>
</dbReference>
<dbReference type="SUPFAM" id="SSF55781">
    <property type="entry name" value="GAF domain-like"/>
    <property type="match status" value="1"/>
</dbReference>
<keyword evidence="5 19" id="KW-0808">Transferase</keyword>
<evidence type="ECO:0000259" key="26">
    <source>
        <dbReference type="PROSITE" id="PS50109"/>
    </source>
</evidence>
<evidence type="ECO:0000256" key="19">
    <source>
        <dbReference type="PIRNR" id="PIRNR026389"/>
    </source>
</evidence>
<dbReference type="SMART" id="SM00448">
    <property type="entry name" value="REC"/>
    <property type="match status" value="1"/>
</dbReference>
<dbReference type="EMBL" id="JAGYWB010000017">
    <property type="protein sequence ID" value="KAI0493561.1"/>
    <property type="molecule type" value="Genomic_DNA"/>
</dbReference>
<feature type="transmembrane region" description="Helical" evidence="24">
    <location>
        <begin position="79"/>
        <end position="99"/>
    </location>
</feature>
<feature type="disulfide bond" description="Interchain" evidence="21">
    <location>
        <position position="30"/>
    </location>
</feature>
<organism evidence="28 29">
    <name type="scientific">Dendrobium nobile</name>
    <name type="common">Orchid</name>
    <dbReference type="NCBI Taxonomy" id="94219"/>
    <lineage>
        <taxon>Eukaryota</taxon>
        <taxon>Viridiplantae</taxon>
        <taxon>Streptophyta</taxon>
        <taxon>Embryophyta</taxon>
        <taxon>Tracheophyta</taxon>
        <taxon>Spermatophyta</taxon>
        <taxon>Magnoliopsida</taxon>
        <taxon>Liliopsida</taxon>
        <taxon>Asparagales</taxon>
        <taxon>Orchidaceae</taxon>
        <taxon>Epidendroideae</taxon>
        <taxon>Malaxideae</taxon>
        <taxon>Dendrobiinae</taxon>
        <taxon>Dendrobium</taxon>
    </lineage>
</organism>
<dbReference type="FunFam" id="1.10.287.130:FF:000087">
    <property type="entry name" value="Ethylene receptor 4"/>
    <property type="match status" value="1"/>
</dbReference>
<evidence type="ECO:0000256" key="20">
    <source>
        <dbReference type="PIRSR" id="PIRSR026389-2"/>
    </source>
</evidence>
<dbReference type="InterPro" id="IPR014525">
    <property type="entry name" value="ETR"/>
</dbReference>
<keyword evidence="25" id="KW-0732">Signal</keyword>
<evidence type="ECO:0000256" key="22">
    <source>
        <dbReference type="PIRSR" id="PIRSR026389-4"/>
    </source>
</evidence>
<name>A0A8T3ABZ6_DENNO</name>
<dbReference type="SMART" id="SM00065">
    <property type="entry name" value="GAF"/>
    <property type="match status" value="1"/>
</dbReference>
<dbReference type="Gene3D" id="1.10.287.130">
    <property type="match status" value="1"/>
</dbReference>
<evidence type="ECO:0000256" key="8">
    <source>
        <dbReference type="ARBA" id="ARBA00022741"/>
    </source>
</evidence>
<comment type="similarity">
    <text evidence="3 19">Belongs to the ethylene receptor family.</text>
</comment>
<dbReference type="GO" id="GO:0010105">
    <property type="term" value="P:negative regulation of ethylene-activated signaling pathway"/>
    <property type="evidence" value="ECO:0007669"/>
    <property type="project" value="UniProtKB-ARBA"/>
</dbReference>
<dbReference type="PANTHER" id="PTHR24423">
    <property type="entry name" value="TWO-COMPONENT SENSOR HISTIDINE KINASE"/>
    <property type="match status" value="1"/>
</dbReference>
<keyword evidence="15 19" id="KW-0902">Two-component regulatory system</keyword>
<feature type="disulfide bond" description="Interchain" evidence="21">
    <location>
        <position position="28"/>
    </location>
</feature>
<evidence type="ECO:0000256" key="11">
    <source>
        <dbReference type="ARBA" id="ARBA00022824"/>
    </source>
</evidence>
<keyword evidence="4" id="KW-0597">Phosphoprotein</keyword>
<evidence type="ECO:0000256" key="18">
    <source>
        <dbReference type="ARBA" id="ARBA00023170"/>
    </source>
</evidence>
<evidence type="ECO:0000256" key="13">
    <source>
        <dbReference type="ARBA" id="ARBA00022989"/>
    </source>
</evidence>
<evidence type="ECO:0000256" key="9">
    <source>
        <dbReference type="ARBA" id="ARBA00022745"/>
    </source>
</evidence>
<feature type="binding site" evidence="20">
    <location>
        <position position="93"/>
    </location>
    <ligand>
        <name>Cu cation</name>
        <dbReference type="ChEBI" id="CHEBI:23378"/>
    </ligand>
</feature>
<evidence type="ECO:0000259" key="27">
    <source>
        <dbReference type="PROSITE" id="PS50110"/>
    </source>
</evidence>
<evidence type="ECO:0000256" key="2">
    <source>
        <dbReference type="ARBA" id="ARBA00004477"/>
    </source>
</evidence>
<dbReference type="GO" id="GO:0005524">
    <property type="term" value="F:ATP binding"/>
    <property type="evidence" value="ECO:0007669"/>
    <property type="project" value="UniProtKB-UniRule"/>
</dbReference>
<dbReference type="Pfam" id="PF00072">
    <property type="entry name" value="Response_reg"/>
    <property type="match status" value="1"/>
</dbReference>
<dbReference type="Pfam" id="PF25487">
    <property type="entry name" value="ETR1_N"/>
    <property type="match status" value="1"/>
</dbReference>
<gene>
    <name evidence="28" type="ORF">KFK09_023680</name>
</gene>
<evidence type="ECO:0000256" key="7">
    <source>
        <dbReference type="ARBA" id="ARBA00022723"/>
    </source>
</evidence>
<dbReference type="GO" id="GO:0038199">
    <property type="term" value="F:ethylene receptor activity"/>
    <property type="evidence" value="ECO:0007669"/>
    <property type="project" value="UniProtKB-UniRule"/>
</dbReference>
<keyword evidence="18 19" id="KW-0675">Receptor</keyword>
<evidence type="ECO:0000256" key="21">
    <source>
        <dbReference type="PIRSR" id="PIRSR026389-3"/>
    </source>
</evidence>
<dbReference type="Pfam" id="PF01590">
    <property type="entry name" value="GAF"/>
    <property type="match status" value="1"/>
</dbReference>
<keyword evidence="17 21" id="KW-1015">Disulfide bond</keyword>
<dbReference type="InterPro" id="IPR029016">
    <property type="entry name" value="GAF-like_dom_sf"/>
</dbReference>
<evidence type="ECO:0000256" key="3">
    <source>
        <dbReference type="ARBA" id="ARBA00009842"/>
    </source>
</evidence>